<accession>A0ACA9REE2</accession>
<evidence type="ECO:0000313" key="2">
    <source>
        <dbReference type="Proteomes" id="UP000789920"/>
    </source>
</evidence>
<gene>
    <name evidence="1" type="ORF">RPERSI_LOCUS18642</name>
</gene>
<comment type="caution">
    <text evidence="1">The sequence shown here is derived from an EMBL/GenBank/DDBJ whole genome shotgun (WGS) entry which is preliminary data.</text>
</comment>
<sequence length="69" mass="8087">SFEEYEYSLNKVLSDKKIESFFNNEIVDGEMQTDFSNLMPNEKETDKIINEASNIEEMLSISSEFALYF</sequence>
<dbReference type="EMBL" id="CAJVQC010049728">
    <property type="protein sequence ID" value="CAG8788048.1"/>
    <property type="molecule type" value="Genomic_DNA"/>
</dbReference>
<feature type="non-terminal residue" evidence="1">
    <location>
        <position position="1"/>
    </location>
</feature>
<dbReference type="Proteomes" id="UP000789920">
    <property type="component" value="Unassembled WGS sequence"/>
</dbReference>
<name>A0ACA9REE2_9GLOM</name>
<organism evidence="1 2">
    <name type="scientific">Racocetra persica</name>
    <dbReference type="NCBI Taxonomy" id="160502"/>
    <lineage>
        <taxon>Eukaryota</taxon>
        <taxon>Fungi</taxon>
        <taxon>Fungi incertae sedis</taxon>
        <taxon>Mucoromycota</taxon>
        <taxon>Glomeromycotina</taxon>
        <taxon>Glomeromycetes</taxon>
        <taxon>Diversisporales</taxon>
        <taxon>Gigasporaceae</taxon>
        <taxon>Racocetra</taxon>
    </lineage>
</organism>
<protein>
    <submittedName>
        <fullName evidence="1">14897_t:CDS:1</fullName>
    </submittedName>
</protein>
<keyword evidence="2" id="KW-1185">Reference proteome</keyword>
<evidence type="ECO:0000313" key="1">
    <source>
        <dbReference type="EMBL" id="CAG8788048.1"/>
    </source>
</evidence>
<reference evidence="1" key="1">
    <citation type="submission" date="2021-06" db="EMBL/GenBank/DDBJ databases">
        <authorList>
            <person name="Kallberg Y."/>
            <person name="Tangrot J."/>
            <person name="Rosling A."/>
        </authorList>
    </citation>
    <scope>NUCLEOTIDE SEQUENCE</scope>
    <source>
        <strain evidence="1">MA461A</strain>
    </source>
</reference>
<proteinExistence type="predicted"/>